<dbReference type="PANTHER" id="PTHR47178:SF1">
    <property type="entry name" value="FAD-BINDING DOMAIN-CONTAINING PROTEIN-RELATED"/>
    <property type="match status" value="1"/>
</dbReference>
<evidence type="ECO:0008006" key="8">
    <source>
        <dbReference type="Google" id="ProtNLM"/>
    </source>
</evidence>
<dbReference type="SUPFAM" id="SSF51905">
    <property type="entry name" value="FAD/NAD(P)-binding domain"/>
    <property type="match status" value="1"/>
</dbReference>
<comment type="caution">
    <text evidence="6">The sequence shown here is derived from an EMBL/GenBank/DDBJ whole genome shotgun (WGS) entry which is preliminary data.</text>
</comment>
<dbReference type="EMBL" id="JAULSW010000005">
    <property type="protein sequence ID" value="KAK3381893.1"/>
    <property type="molecule type" value="Genomic_DNA"/>
</dbReference>
<gene>
    <name evidence="6" type="ORF">B0H63DRAFT_451183</name>
</gene>
<evidence type="ECO:0000256" key="2">
    <source>
        <dbReference type="ARBA" id="ARBA00022630"/>
    </source>
</evidence>
<evidence type="ECO:0000256" key="5">
    <source>
        <dbReference type="ARBA" id="ARBA00023033"/>
    </source>
</evidence>
<reference evidence="6" key="1">
    <citation type="journal article" date="2023" name="Mol. Phylogenet. Evol.">
        <title>Genome-scale phylogeny and comparative genomics of the fungal order Sordariales.</title>
        <authorList>
            <person name="Hensen N."/>
            <person name="Bonometti L."/>
            <person name="Westerberg I."/>
            <person name="Brannstrom I.O."/>
            <person name="Guillou S."/>
            <person name="Cros-Aarteil S."/>
            <person name="Calhoun S."/>
            <person name="Haridas S."/>
            <person name="Kuo A."/>
            <person name="Mondo S."/>
            <person name="Pangilinan J."/>
            <person name="Riley R."/>
            <person name="LaButti K."/>
            <person name="Andreopoulos B."/>
            <person name="Lipzen A."/>
            <person name="Chen C."/>
            <person name="Yan M."/>
            <person name="Daum C."/>
            <person name="Ng V."/>
            <person name="Clum A."/>
            <person name="Steindorff A."/>
            <person name="Ohm R.A."/>
            <person name="Martin F."/>
            <person name="Silar P."/>
            <person name="Natvig D.O."/>
            <person name="Lalanne C."/>
            <person name="Gautier V."/>
            <person name="Ament-Velasquez S.L."/>
            <person name="Kruys A."/>
            <person name="Hutchinson M.I."/>
            <person name="Powell A.J."/>
            <person name="Barry K."/>
            <person name="Miller A.N."/>
            <person name="Grigoriev I.V."/>
            <person name="Debuchy R."/>
            <person name="Gladieux P."/>
            <person name="Hiltunen Thoren M."/>
            <person name="Johannesson H."/>
        </authorList>
    </citation>
    <scope>NUCLEOTIDE SEQUENCE</scope>
    <source>
        <strain evidence="6">CBS 232.78</strain>
    </source>
</reference>
<dbReference type="InterPro" id="IPR036188">
    <property type="entry name" value="FAD/NAD-bd_sf"/>
</dbReference>
<keyword evidence="5" id="KW-0503">Monooxygenase</keyword>
<evidence type="ECO:0000256" key="3">
    <source>
        <dbReference type="ARBA" id="ARBA00022827"/>
    </source>
</evidence>
<name>A0AAE0TWC9_9PEZI</name>
<dbReference type="Gene3D" id="3.50.50.60">
    <property type="entry name" value="FAD/NAD(P)-binding domain"/>
    <property type="match status" value="1"/>
</dbReference>
<dbReference type="GO" id="GO:0004497">
    <property type="term" value="F:monooxygenase activity"/>
    <property type="evidence" value="ECO:0007669"/>
    <property type="project" value="UniProtKB-KW"/>
</dbReference>
<evidence type="ECO:0000313" key="7">
    <source>
        <dbReference type="Proteomes" id="UP001285441"/>
    </source>
</evidence>
<organism evidence="6 7">
    <name type="scientific">Podospora didyma</name>
    <dbReference type="NCBI Taxonomy" id="330526"/>
    <lineage>
        <taxon>Eukaryota</taxon>
        <taxon>Fungi</taxon>
        <taxon>Dikarya</taxon>
        <taxon>Ascomycota</taxon>
        <taxon>Pezizomycotina</taxon>
        <taxon>Sordariomycetes</taxon>
        <taxon>Sordariomycetidae</taxon>
        <taxon>Sordariales</taxon>
        <taxon>Podosporaceae</taxon>
        <taxon>Podospora</taxon>
    </lineage>
</organism>
<keyword evidence="7" id="KW-1185">Reference proteome</keyword>
<sequence length="463" mass="50744">MAAASSPTPHSAHKPPVIIAGAGVCGLLLAQYLRKSGVAFRIFERDTDLATRGLGWGLTLHWSLTALRTLLPEELVRRLPEAYADRAAVANGQASAFPFYDLATVDRVSAAPFAPEARRIRVTRDGFRRILATSVDIEWGKAVSEFETSFSSSQAAGRDSDSDGKEEEVVTVHFDDGSSCTGSLLVACDGARSRVRRALFAAQPTYQIPIRVLGLRVDCTPDQIAPLRTLDPFFLQGTSSVNDTYVYFSILDAPGNHGPEEGVNKYSLQVVVSWPIRAGYLGHTQPIPVPATDAEGIALIKTFASTWADPFRAAVLDTLPLEDDEEGVRRTQVKSLDLHDWAPPSGFRTTGRVALVGDAFHPMSMYRGEGANHAIVDCLELVNTVIAPHFVNHSTEPSSMNLRTSLDRYEDTVVSRTRPAVLASRQACIDAHEWGRIKPESPLLSRRAMMVDFDEEKDLYLPW</sequence>
<evidence type="ECO:0000313" key="6">
    <source>
        <dbReference type="EMBL" id="KAK3381893.1"/>
    </source>
</evidence>
<dbReference type="Proteomes" id="UP001285441">
    <property type="component" value="Unassembled WGS sequence"/>
</dbReference>
<dbReference type="AlphaFoldDB" id="A0AAE0TWC9"/>
<proteinExistence type="predicted"/>
<keyword evidence="3" id="KW-0274">FAD</keyword>
<dbReference type="PANTHER" id="PTHR47178">
    <property type="entry name" value="MONOOXYGENASE, FAD-BINDING"/>
    <property type="match status" value="1"/>
</dbReference>
<keyword evidence="2" id="KW-0285">Flavoprotein</keyword>
<accession>A0AAE0TWC9</accession>
<dbReference type="PRINTS" id="PR00420">
    <property type="entry name" value="RNGMNOXGNASE"/>
</dbReference>
<protein>
    <recommendedName>
        <fullName evidence="8">FAD-binding domain-containing protein</fullName>
    </recommendedName>
</protein>
<evidence type="ECO:0000256" key="1">
    <source>
        <dbReference type="ARBA" id="ARBA00001974"/>
    </source>
</evidence>
<comment type="cofactor">
    <cofactor evidence="1">
        <name>FAD</name>
        <dbReference type="ChEBI" id="CHEBI:57692"/>
    </cofactor>
</comment>
<reference evidence="6" key="2">
    <citation type="submission" date="2023-06" db="EMBL/GenBank/DDBJ databases">
        <authorList>
            <consortium name="Lawrence Berkeley National Laboratory"/>
            <person name="Haridas S."/>
            <person name="Hensen N."/>
            <person name="Bonometti L."/>
            <person name="Westerberg I."/>
            <person name="Brannstrom I.O."/>
            <person name="Guillou S."/>
            <person name="Cros-Aarteil S."/>
            <person name="Calhoun S."/>
            <person name="Kuo A."/>
            <person name="Mondo S."/>
            <person name="Pangilinan J."/>
            <person name="Riley R."/>
            <person name="LaButti K."/>
            <person name="Andreopoulos B."/>
            <person name="Lipzen A."/>
            <person name="Chen C."/>
            <person name="Yanf M."/>
            <person name="Daum C."/>
            <person name="Ng V."/>
            <person name="Clum A."/>
            <person name="Steindorff A."/>
            <person name="Ohm R."/>
            <person name="Martin F."/>
            <person name="Silar P."/>
            <person name="Natvig D."/>
            <person name="Lalanne C."/>
            <person name="Gautier V."/>
            <person name="Ament-velasquez S.L."/>
            <person name="Kruys A."/>
            <person name="Hutchinson M.I."/>
            <person name="Powell A.J."/>
            <person name="Barry K."/>
            <person name="Miller A.N."/>
            <person name="Grigoriev I.V."/>
            <person name="Debuchy R."/>
            <person name="Gladieux P."/>
            <person name="Thoren M.H."/>
            <person name="Johannesson H."/>
        </authorList>
    </citation>
    <scope>NUCLEOTIDE SEQUENCE</scope>
    <source>
        <strain evidence="6">CBS 232.78</strain>
    </source>
</reference>
<evidence type="ECO:0000256" key="4">
    <source>
        <dbReference type="ARBA" id="ARBA00023002"/>
    </source>
</evidence>
<keyword evidence="4" id="KW-0560">Oxidoreductase</keyword>